<dbReference type="Proteomes" id="UP000054632">
    <property type="component" value="Unassembled WGS sequence"/>
</dbReference>
<comment type="caution">
    <text evidence="1">The sequence shown here is derived from an EMBL/GenBank/DDBJ whole genome shotgun (WGS) entry which is preliminary data.</text>
</comment>
<evidence type="ECO:0000313" key="1">
    <source>
        <dbReference type="EMBL" id="KRY62349.1"/>
    </source>
</evidence>
<proteinExistence type="predicted"/>
<dbReference type="EMBL" id="JYDR01002366">
    <property type="protein sequence ID" value="KRY62349.1"/>
    <property type="molecule type" value="Genomic_DNA"/>
</dbReference>
<gene>
    <name evidence="1" type="ORF">T4A_1868</name>
</gene>
<dbReference type="AlphaFoldDB" id="A0A0V1DLA8"/>
<accession>A0A0V1DLA8</accession>
<evidence type="ECO:0000313" key="2">
    <source>
        <dbReference type="Proteomes" id="UP000054632"/>
    </source>
</evidence>
<protein>
    <submittedName>
        <fullName evidence="1">Uncharacterized protein</fullName>
    </submittedName>
</protein>
<organism evidence="1 2">
    <name type="scientific">Trichinella pseudospiralis</name>
    <name type="common">Parasitic roundworm</name>
    <dbReference type="NCBI Taxonomy" id="6337"/>
    <lineage>
        <taxon>Eukaryota</taxon>
        <taxon>Metazoa</taxon>
        <taxon>Ecdysozoa</taxon>
        <taxon>Nematoda</taxon>
        <taxon>Enoplea</taxon>
        <taxon>Dorylaimia</taxon>
        <taxon>Trichinellida</taxon>
        <taxon>Trichinellidae</taxon>
        <taxon>Trichinella</taxon>
    </lineage>
</organism>
<reference evidence="1 2" key="1">
    <citation type="submission" date="2015-01" db="EMBL/GenBank/DDBJ databases">
        <title>Evolution of Trichinella species and genotypes.</title>
        <authorList>
            <person name="Korhonen P.K."/>
            <person name="Edoardo P."/>
            <person name="Giuseppe L.R."/>
            <person name="Gasser R.B."/>
        </authorList>
    </citation>
    <scope>NUCLEOTIDE SEQUENCE [LARGE SCALE GENOMIC DNA]</scope>
    <source>
        <strain evidence="1">ISS13</strain>
    </source>
</reference>
<sequence>MTALLSLKFHYNQLSGEYSERRAISKELRLILNQRRLNVQCHFTF</sequence>
<name>A0A0V1DLA8_TRIPS</name>